<proteinExistence type="predicted"/>
<dbReference type="EMBL" id="LR899014">
    <property type="protein sequence ID" value="CAD7092361.1"/>
    <property type="molecule type" value="Genomic_DNA"/>
</dbReference>
<dbReference type="InParanoid" id="A0A7R8Z193"/>
<sequence>MAIYHATALEMDPDPLPHRTYTSSEFPLTSWGVPSIIVPLLPGRLARFSPMVTKIMHVSSACSKCEAKVHK</sequence>
<reference evidence="1 2" key="1">
    <citation type="submission" date="2020-11" db="EMBL/GenBank/DDBJ databases">
        <authorList>
            <person name="Wallbank WR R."/>
            <person name="Pardo Diaz C."/>
            <person name="Kozak K."/>
            <person name="Martin S."/>
            <person name="Jiggins C."/>
            <person name="Moest M."/>
            <person name="Warren A I."/>
            <person name="Generalovic N T."/>
            <person name="Byers J.R.P. K."/>
            <person name="Montejo-Kovacevich G."/>
            <person name="Yen C E."/>
        </authorList>
    </citation>
    <scope>NUCLEOTIDE SEQUENCE [LARGE SCALE GENOMIC DNA]</scope>
</reference>
<dbReference type="AlphaFoldDB" id="A0A7R8Z193"/>
<protein>
    <submittedName>
        <fullName evidence="1">Uncharacterized protein</fullName>
    </submittedName>
</protein>
<name>A0A7R8Z193_HERIL</name>
<evidence type="ECO:0000313" key="1">
    <source>
        <dbReference type="EMBL" id="CAD7092361.1"/>
    </source>
</evidence>
<keyword evidence="2" id="KW-1185">Reference proteome</keyword>
<organism evidence="1 2">
    <name type="scientific">Hermetia illucens</name>
    <name type="common">Black soldier fly</name>
    <dbReference type="NCBI Taxonomy" id="343691"/>
    <lineage>
        <taxon>Eukaryota</taxon>
        <taxon>Metazoa</taxon>
        <taxon>Ecdysozoa</taxon>
        <taxon>Arthropoda</taxon>
        <taxon>Hexapoda</taxon>
        <taxon>Insecta</taxon>
        <taxon>Pterygota</taxon>
        <taxon>Neoptera</taxon>
        <taxon>Endopterygota</taxon>
        <taxon>Diptera</taxon>
        <taxon>Brachycera</taxon>
        <taxon>Stratiomyomorpha</taxon>
        <taxon>Stratiomyidae</taxon>
        <taxon>Hermetiinae</taxon>
        <taxon>Hermetia</taxon>
    </lineage>
</organism>
<accession>A0A7R8Z193</accession>
<gene>
    <name evidence="1" type="ORF">HERILL_LOCUS14723</name>
</gene>
<evidence type="ECO:0000313" key="2">
    <source>
        <dbReference type="Proteomes" id="UP000594454"/>
    </source>
</evidence>
<dbReference type="Proteomes" id="UP000594454">
    <property type="component" value="Chromosome 6"/>
</dbReference>